<dbReference type="SUPFAM" id="SSF53756">
    <property type="entry name" value="UDP-Glycosyltransferase/glycogen phosphorylase"/>
    <property type="match status" value="1"/>
</dbReference>
<dbReference type="SUPFAM" id="SSF48371">
    <property type="entry name" value="ARM repeat"/>
    <property type="match status" value="1"/>
</dbReference>
<dbReference type="OrthoDB" id="6125419at2759"/>
<sequence>MESNSPATSAEPVVQHRHVQIQTLSKAIDNVSNAQLWKALAHPDVPVIVMSNICTQIVQGVKTDIANLVPVLDQLTAFILTVKNVTKESVLLRAVTKLLLWYCTESNDTITFSVHGSHSGHVHPFITLLQHNHVSNEQLLVEIDYALSHEIAWVFFDRFFATFEPLFDTILLLPSTISPSLLINRITKCISTPASELYDVLRTEALNYLLSVAERSFRQDGTMPLLLLSEITYILVECSDLHALLESEDLQEKATMLLYILLKTACDSAAANLPILSYVQLIQQLVSATDLCDSDVPICKYNPELLWTSLSLILYSAQTMDDQSILAELLADILPSTSPSVLRVALFPLIQTLTEIESDSSTNNVKLQILEMIQLIKDRQPPNDQVFLEEISSIYQEMEHFKIGGFLQYAVSSIMNREPSDMLKDSSADTVPRQMTMGIALLRLTPTLFEMSGEAPIQSVDNFVRIATKACPSSKKFPAFLLLLHVLHESRDQAEYTNHILQVSIPSLVHSNDPVLTSKVLKIAMSLVQGRTPKHQGIFHKDTLTSLTCVGIRMLFTIYEKQPRVWQYLKAVILDWINFRKSGARGFARRPVTVSEHQTEMAILLITRKLFEEKPLETAQDILPGIVSLLQTVSDLSMPSISLIVLSINACVKADLLDARSIWTIVLSYVSAYVKSQNEESSIPVIKALCAFFEIVGCLKDDSEPVSTMRETILMEYIDVYIKSTIPEIKKSAISALACFQPTDIMSMMEERPKDSINDMLSDDTTQEYAGPLAKLMTYELDHMRRGLFREGDTAQNNRKPATESKGSQESTSQERQILQNIESEWKNFSVSPGLRSGYALASLFGYRVSSAKAPGDLTRQMSAALTDINLSDHLLIRVGSFSAWQALFEDAFGSSVESAERQTEAVIDDLLNRLASSTVPGLTCNILTALSGCVMALQKISASAATTAASKVIERLRPDYFVSKYSQNATVSSLIFNEDVQFAVRFCIGNISECVISNERMIQSLVAQLLEDLREHTSKVTIEAIVELKAFSSGYGLARLVATMCGYSTKAEYIESLSKNTLKALLDLCFDANLSESAVLGIWMGLASRFDLNETISASQVAQEVITKYDIGKYMNNGKANLIGAFWLCAYAAAQDGNHLQPNDIELISRVASKNIYKNTTFGQHLVVPYGYLLSHISTNADSFPYAQQHLLDLLNQQFNAVKTTESPMDTKVAAALTLSAMLGTDYLNPVTVVDDVDKDASEAEQASHQDGSSEAHHVSNAWDFIDKQSLQAACPSRRNVMDVAIQQIGIGKSNVTGNLRAGRITAFNVGNLCRKALLQEQHKNSLNNPNDLEIMASTSAEPKSYSRLAQATSWLRNVFDTLVEISTQPANSIEAGDKANMLLLALQQTIGPLAPVNWFPILLSLSKMSTDIHLRCIHFASTHASSSTSLTEFIIIQLRQVATYLEKGQSMDDRVIQLLASEAGLGKMMELAGLLELAPSSTVGHHRRGVSAMLKPIKLSDERCFETVNALLSVFAKLSEDSKNTALQTLSLHLHNKSEKLTCDLHHLINQHLLSRFVKDTNPPSDTIIQLTVQCSLASVNIEQLVKDLDQVSNPDLLHSKVIVACEVWKAGTTHKSSVQYLSTLLRCLIMFKGEVYTKTWTVLIQTIASDANTTNGLDKYQLLISMLDILIIVLSLKSSDRYDYAKRGIALGLRSVIETCWWSIDAPLQKADSTALEQATYLMGQVISSAQATGFVKHDQCMRVDQRKMVTKFFDNKNDGCMMWTCVSRHSPSAFMYLAMLGTLGWGHATRANQIIADILRLPAGHKVYVVSNATDFIFQGVIKIGAVYRHSLIDAGVVQPLAYTVDREETIQQLTTFLEQRPDTIAKEVKWLKEVGADCVVCDAPFLPCAAAAAAGIPAAIASNFTFDEVYEGLCEGDELDEEIRKLNRQVISDYRNADLLVRLPGAIRIPSFDDSEDLVPITPVTSSFPHRKGVVNGKLSLPTVSVSNVRSYDPLIPERRILDVPLVFRKFRRPRDEVLAGLNIPKDIRDTHKVLILSFGGQSLGKEGWGDPLPPNWICIVCCASDGAKLPAKFYKATRDAYVPDLTNAADVLLGKLGYGTCSECIGHGTPFLYVPRPQFIEEHGLLKLMNNQGSAVELPREDFEEGRWASFIEKAAALPGRCEPERRVGHDGGEVAASALENFVIDRKRWLAKNGSIPHPIETIPE</sequence>
<dbReference type="InterPro" id="IPR016024">
    <property type="entry name" value="ARM-type_fold"/>
</dbReference>
<keyword evidence="3" id="KW-1185">Reference proteome</keyword>
<feature type="compositionally biased region" description="Polar residues" evidence="1">
    <location>
        <begin position="794"/>
        <end position="817"/>
    </location>
</feature>
<dbReference type="Proteomes" id="UP000612746">
    <property type="component" value="Unassembled WGS sequence"/>
</dbReference>
<dbReference type="EMBL" id="JAEPRA010000008">
    <property type="protein sequence ID" value="KAG2181613.1"/>
    <property type="molecule type" value="Genomic_DNA"/>
</dbReference>
<dbReference type="InterPro" id="IPR053205">
    <property type="entry name" value="GHMP_kinase_L-arabinokinase"/>
</dbReference>
<organism evidence="2 3">
    <name type="scientific">Umbelopsis vinacea</name>
    <dbReference type="NCBI Taxonomy" id="44442"/>
    <lineage>
        <taxon>Eukaryota</taxon>
        <taxon>Fungi</taxon>
        <taxon>Fungi incertae sedis</taxon>
        <taxon>Mucoromycota</taxon>
        <taxon>Mucoromycotina</taxon>
        <taxon>Umbelopsidomycetes</taxon>
        <taxon>Umbelopsidales</taxon>
        <taxon>Umbelopsidaceae</taxon>
        <taxon>Umbelopsis</taxon>
    </lineage>
</organism>
<evidence type="ECO:0000313" key="3">
    <source>
        <dbReference type="Proteomes" id="UP000612746"/>
    </source>
</evidence>
<name>A0A8H7UJ21_9FUNG</name>
<feature type="region of interest" description="Disordered" evidence="1">
    <location>
        <begin position="790"/>
        <end position="817"/>
    </location>
</feature>
<evidence type="ECO:0000313" key="2">
    <source>
        <dbReference type="EMBL" id="KAG2181613.1"/>
    </source>
</evidence>
<protein>
    <submittedName>
        <fullName evidence="2">Uncharacterized protein</fullName>
    </submittedName>
</protein>
<accession>A0A8H7UJ21</accession>
<dbReference type="PANTHER" id="PTHR38134:SF2">
    <property type="entry name" value="GALACTOKINASE"/>
    <property type="match status" value="1"/>
</dbReference>
<reference evidence="2" key="1">
    <citation type="submission" date="2020-12" db="EMBL/GenBank/DDBJ databases">
        <title>Metabolic potential, ecology and presence of endohyphal bacteria is reflected in genomic diversity of Mucoromycotina.</title>
        <authorList>
            <person name="Muszewska A."/>
            <person name="Okrasinska A."/>
            <person name="Steczkiewicz K."/>
            <person name="Drgas O."/>
            <person name="Orlowska M."/>
            <person name="Perlinska-Lenart U."/>
            <person name="Aleksandrzak-Piekarczyk T."/>
            <person name="Szatraj K."/>
            <person name="Zielenkiewicz U."/>
            <person name="Pilsyk S."/>
            <person name="Malc E."/>
            <person name="Mieczkowski P."/>
            <person name="Kruszewska J.S."/>
            <person name="Biernat P."/>
            <person name="Pawlowska J."/>
        </authorList>
    </citation>
    <scope>NUCLEOTIDE SEQUENCE</scope>
    <source>
        <strain evidence="2">WA0000051536</strain>
    </source>
</reference>
<gene>
    <name evidence="2" type="ORF">INT44_008428</name>
</gene>
<comment type="caution">
    <text evidence="2">The sequence shown here is derived from an EMBL/GenBank/DDBJ whole genome shotgun (WGS) entry which is preliminary data.</text>
</comment>
<dbReference type="Gene3D" id="3.40.50.2000">
    <property type="entry name" value="Glycogen Phosphorylase B"/>
    <property type="match status" value="1"/>
</dbReference>
<evidence type="ECO:0000256" key="1">
    <source>
        <dbReference type="SAM" id="MobiDB-lite"/>
    </source>
</evidence>
<proteinExistence type="predicted"/>
<dbReference type="PANTHER" id="PTHR38134">
    <property type="entry name" value="SLR1395 PROTEIN"/>
    <property type="match status" value="1"/>
</dbReference>